<dbReference type="SMART" id="SM00656">
    <property type="entry name" value="Amb_all"/>
    <property type="match status" value="1"/>
</dbReference>
<name>A0A1E1KBW4_9HELO</name>
<dbReference type="GO" id="GO:0005576">
    <property type="term" value="C:extracellular region"/>
    <property type="evidence" value="ECO:0007669"/>
    <property type="project" value="UniProtKB-SubCell"/>
</dbReference>
<protein>
    <submittedName>
        <fullName evidence="7">Related to pectate lyase 1</fullName>
    </submittedName>
</protein>
<sequence>MKSQSLATALGFISTAAAAKLHTPAPVVVDSPVGYGAGVTGGAGGNITTVTTCADLVAATNKELTTARIVYIDGLLDNCGYVSVGSNISIFGKGAKSGITNSGFHVRKATNVILQNLALGPAPPKFDIVTLEESTKIWIDHNTFISHGLSVDKDDYDGLLDITHASDAITVSWNTFTGHWKGSLVGHSDNNGAQDTGKLHITYHHNLFDKVNSRLPSVRFGSVHVFNQHVTGTNTSAVHARMGAQIYVENSVFHDTKLAMVTDIDSDAPGSICDVGNLLTGNSTIEITQTCNLTIPYPYTAEPVTAVVESLAAGAGAGKVSP</sequence>
<dbReference type="InterPro" id="IPR002022">
    <property type="entry name" value="Pec_lyase"/>
</dbReference>
<keyword evidence="4" id="KW-0964">Secreted</keyword>
<dbReference type="AlphaFoldDB" id="A0A1E1KBW4"/>
<dbReference type="OrthoDB" id="1637350at2759"/>
<keyword evidence="8" id="KW-1185">Reference proteome</keyword>
<dbReference type="Pfam" id="PF00544">
    <property type="entry name" value="Pectate_lyase_4"/>
    <property type="match status" value="1"/>
</dbReference>
<dbReference type="InterPro" id="IPR045032">
    <property type="entry name" value="PEL"/>
</dbReference>
<evidence type="ECO:0000256" key="2">
    <source>
        <dbReference type="ARBA" id="ARBA00022729"/>
    </source>
</evidence>
<gene>
    <name evidence="7" type="ORF">RAG0_05126</name>
</gene>
<dbReference type="Proteomes" id="UP000178912">
    <property type="component" value="Unassembled WGS sequence"/>
</dbReference>
<evidence type="ECO:0000256" key="4">
    <source>
        <dbReference type="RuleBase" id="RU361173"/>
    </source>
</evidence>
<dbReference type="InterPro" id="IPR011050">
    <property type="entry name" value="Pectin_lyase_fold/virulence"/>
</dbReference>
<dbReference type="GO" id="GO:0030570">
    <property type="term" value="F:pectate lyase activity"/>
    <property type="evidence" value="ECO:0007669"/>
    <property type="project" value="InterPro"/>
</dbReference>
<evidence type="ECO:0000259" key="6">
    <source>
        <dbReference type="SMART" id="SM00656"/>
    </source>
</evidence>
<comment type="subcellular location">
    <subcellularLocation>
        <location evidence="4">Secreted</location>
    </subcellularLocation>
</comment>
<proteinExistence type="inferred from homology"/>
<dbReference type="GO" id="GO:0000272">
    <property type="term" value="P:polysaccharide catabolic process"/>
    <property type="evidence" value="ECO:0007669"/>
    <property type="project" value="UniProtKB-KW"/>
</dbReference>
<keyword evidence="2 5" id="KW-0732">Signal</keyword>
<feature type="domain" description="Pectate lyase" evidence="6">
    <location>
        <begin position="46"/>
        <end position="259"/>
    </location>
</feature>
<dbReference type="InterPro" id="IPR012334">
    <property type="entry name" value="Pectin_lyas_fold"/>
</dbReference>
<feature type="signal peptide" evidence="5">
    <location>
        <begin position="1"/>
        <end position="18"/>
    </location>
</feature>
<evidence type="ECO:0000256" key="3">
    <source>
        <dbReference type="ARBA" id="ARBA00023239"/>
    </source>
</evidence>
<keyword evidence="3 4" id="KW-0456">Lyase</keyword>
<accession>A0A1E1KBW4</accession>
<dbReference type="SUPFAM" id="SSF51126">
    <property type="entry name" value="Pectin lyase-like"/>
    <property type="match status" value="1"/>
</dbReference>
<dbReference type="PANTHER" id="PTHR31683:SF18">
    <property type="entry name" value="PECTATE LYASE 21-RELATED"/>
    <property type="match status" value="1"/>
</dbReference>
<keyword evidence="4" id="KW-0119">Carbohydrate metabolism</keyword>
<dbReference type="PANTHER" id="PTHR31683">
    <property type="entry name" value="PECTATE LYASE 18-RELATED"/>
    <property type="match status" value="1"/>
</dbReference>
<organism evidence="7 8">
    <name type="scientific">Rhynchosporium agropyri</name>
    <dbReference type="NCBI Taxonomy" id="914238"/>
    <lineage>
        <taxon>Eukaryota</taxon>
        <taxon>Fungi</taxon>
        <taxon>Dikarya</taxon>
        <taxon>Ascomycota</taxon>
        <taxon>Pezizomycotina</taxon>
        <taxon>Leotiomycetes</taxon>
        <taxon>Helotiales</taxon>
        <taxon>Ploettnerulaceae</taxon>
        <taxon>Rhynchosporium</taxon>
    </lineage>
</organism>
<evidence type="ECO:0000256" key="5">
    <source>
        <dbReference type="SAM" id="SignalP"/>
    </source>
</evidence>
<dbReference type="Gene3D" id="2.160.20.10">
    <property type="entry name" value="Single-stranded right-handed beta-helix, Pectin lyase-like"/>
    <property type="match status" value="1"/>
</dbReference>
<feature type="chain" id="PRO_5009445785" evidence="5">
    <location>
        <begin position="19"/>
        <end position="322"/>
    </location>
</feature>
<dbReference type="EMBL" id="FJUX01000022">
    <property type="protein sequence ID" value="CZS95522.1"/>
    <property type="molecule type" value="Genomic_DNA"/>
</dbReference>
<evidence type="ECO:0000256" key="1">
    <source>
        <dbReference type="ARBA" id="ARBA00010980"/>
    </source>
</evidence>
<evidence type="ECO:0000313" key="7">
    <source>
        <dbReference type="EMBL" id="CZS95522.1"/>
    </source>
</evidence>
<keyword evidence="4" id="KW-0624">Polysaccharide degradation</keyword>
<comment type="similarity">
    <text evidence="1 4">Belongs to the polysaccharide lyase 1 family.</text>
</comment>
<reference evidence="8" key="1">
    <citation type="submission" date="2016-03" db="EMBL/GenBank/DDBJ databases">
        <authorList>
            <person name="Guldener U."/>
        </authorList>
    </citation>
    <scope>NUCLEOTIDE SEQUENCE [LARGE SCALE GENOMIC DNA]</scope>
    <source>
        <strain evidence="8">04CH-RAC-A.6.1</strain>
    </source>
</reference>
<evidence type="ECO:0000313" key="8">
    <source>
        <dbReference type="Proteomes" id="UP000178912"/>
    </source>
</evidence>